<evidence type="ECO:0000313" key="1">
    <source>
        <dbReference type="EMBL" id="PWJ62002.1"/>
    </source>
</evidence>
<evidence type="ECO:0000313" key="2">
    <source>
        <dbReference type="Proteomes" id="UP000245674"/>
    </source>
</evidence>
<proteinExistence type="predicted"/>
<comment type="caution">
    <text evidence="1">The sequence shown here is derived from an EMBL/GenBank/DDBJ whole genome shotgun (WGS) entry which is preliminary data.</text>
</comment>
<dbReference type="Proteomes" id="UP000245674">
    <property type="component" value="Unassembled WGS sequence"/>
</dbReference>
<keyword evidence="2" id="KW-1185">Reference proteome</keyword>
<sequence length="91" mass="9774">MNPATLRENATINAMPNARGTGWLASRRSNTCPHTSMAETAPDTHTTDALPAIQVHAHRWVPRLLNTAAMTAVAMKVAAANTSKVYEDDSC</sequence>
<dbReference type="EMBL" id="QGDV01000013">
    <property type="protein sequence ID" value="PWJ62002.1"/>
    <property type="molecule type" value="Genomic_DNA"/>
</dbReference>
<accession>A0ABX5LD42</accession>
<reference evidence="1 2" key="1">
    <citation type="submission" date="2018-03" db="EMBL/GenBank/DDBJ databases">
        <title>Genomic Encyclopedia of Type Strains, Phase III (KMG-III): the genomes of soil and plant-associated and newly described type strains.</title>
        <authorList>
            <person name="Whitman W."/>
        </authorList>
    </citation>
    <scope>NUCLEOTIDE SEQUENCE [LARGE SCALE GENOMIC DNA]</scope>
    <source>
        <strain evidence="1 2">VKM Ac-1602</strain>
    </source>
</reference>
<gene>
    <name evidence="1" type="ORF">B0H03_11325</name>
</gene>
<name>A0ABX5LD42_9MICO</name>
<organism evidence="1 2">
    <name type="scientific">Rathayibacter iranicus NCPPB 2253 = VKM Ac-1602</name>
    <dbReference type="NCBI Taxonomy" id="1328868"/>
    <lineage>
        <taxon>Bacteria</taxon>
        <taxon>Bacillati</taxon>
        <taxon>Actinomycetota</taxon>
        <taxon>Actinomycetes</taxon>
        <taxon>Micrococcales</taxon>
        <taxon>Microbacteriaceae</taxon>
        <taxon>Rathayibacter</taxon>
    </lineage>
</organism>
<protein>
    <submittedName>
        <fullName evidence="1">Uncharacterized protein</fullName>
    </submittedName>
</protein>